<dbReference type="GO" id="GO:0016020">
    <property type="term" value="C:membrane"/>
    <property type="evidence" value="ECO:0007669"/>
    <property type="project" value="UniProtKB-SubCell"/>
</dbReference>
<keyword evidence="3 6" id="KW-1133">Transmembrane helix</keyword>
<dbReference type="EnsemblMetazoa" id="Aqu2.1.29977_001">
    <property type="protein sequence ID" value="Aqu2.1.29977_001"/>
    <property type="gene ID" value="Aqu2.1.29977"/>
</dbReference>
<dbReference type="SUPFAM" id="SSF103473">
    <property type="entry name" value="MFS general substrate transporter"/>
    <property type="match status" value="1"/>
</dbReference>
<dbReference type="InterPro" id="IPR020846">
    <property type="entry name" value="MFS_dom"/>
</dbReference>
<evidence type="ECO:0000256" key="2">
    <source>
        <dbReference type="ARBA" id="ARBA00022692"/>
    </source>
</evidence>
<sequence>MRRNLAEVDRETERLIHQRPIGLDPLTINTKRISLGAWLLSYLPVISWYPRRSYQVLVFVLTFACYASYHMTRKTFSAAKSTLGPDCSTHQTGNCASDSGSQNDTGWRPFNETNCEALFGIVDNVWSFAYALFLFGSGIVAERVDLRYFLTVGMIGSAISTGMLGVAYFAKIYHLYYFLIWMAVSGIMQSTGWPGTVAVMGNWFGIKRRGFFMGVWNAHTSVGNILGTVIPAFWVEPGRPWGWAFVVPALIMLVVAMAVFFFLVVDPTDIGQTPPKHHISQSRRYRDDEKGDTGSLNHENGAIVTINEDANGFDPLGNKEHNTETKNTHKRKASVTSLAKDAGYNVLIGNDDGAIGIVKALMIPGVVEFSLALFCSKLVAYTFLFWLPYYVRNRQIGGKCLGSKESDFLSTFFDVGGIVGGITAGVISDLLNARAISCTLMLYISVPALYILHHFGNYDSAVFISLLILCGILVNGPYACITTAVSNDLGTHKDLKGNQKAKATVSAIIDGTGSVGAAIGPLLTGFISKHSWDNVFYLLMVSSFVSALLLTRLVIKEIIELYRRYCHCYTCLRYCSTD</sequence>
<feature type="transmembrane region" description="Helical" evidence="6">
    <location>
        <begin position="211"/>
        <end position="235"/>
    </location>
</feature>
<dbReference type="PANTHER" id="PTHR43184">
    <property type="entry name" value="MAJOR FACILITATOR SUPERFAMILY TRANSPORTER 16, ISOFORM B"/>
    <property type="match status" value="1"/>
</dbReference>
<dbReference type="OrthoDB" id="3639251at2759"/>
<feature type="transmembrane region" description="Helical" evidence="6">
    <location>
        <begin position="241"/>
        <end position="265"/>
    </location>
</feature>
<evidence type="ECO:0000256" key="6">
    <source>
        <dbReference type="SAM" id="Phobius"/>
    </source>
</evidence>
<dbReference type="KEGG" id="aqu:100636536"/>
<dbReference type="PANTHER" id="PTHR43184:SF12">
    <property type="entry name" value="SUGAR PHOSPHATE EXCHANGER 3"/>
    <property type="match status" value="1"/>
</dbReference>
<feature type="domain" description="Major facilitator superfamily (MFS) profile" evidence="7">
    <location>
        <begin position="57"/>
        <end position="558"/>
    </location>
</feature>
<feature type="transmembrane region" description="Helical" evidence="6">
    <location>
        <begin position="369"/>
        <end position="388"/>
    </location>
</feature>
<feature type="transmembrane region" description="Helical" evidence="6">
    <location>
        <begin position="148"/>
        <end position="170"/>
    </location>
</feature>
<feature type="region of interest" description="Disordered" evidence="5">
    <location>
        <begin position="310"/>
        <end position="332"/>
    </location>
</feature>
<keyword evidence="4 6" id="KW-0472">Membrane</keyword>
<feature type="transmembrane region" description="Helical" evidence="6">
    <location>
        <begin position="56"/>
        <end position="72"/>
    </location>
</feature>
<evidence type="ECO:0000313" key="8">
    <source>
        <dbReference type="EnsemblMetazoa" id="Aqu2.1.29977_001"/>
    </source>
</evidence>
<dbReference type="InParanoid" id="A0A1X7URG0"/>
<dbReference type="PROSITE" id="PS50850">
    <property type="entry name" value="MFS"/>
    <property type="match status" value="1"/>
</dbReference>
<dbReference type="Gene3D" id="1.20.1250.20">
    <property type="entry name" value="MFS general substrate transporter like domains"/>
    <property type="match status" value="2"/>
</dbReference>
<dbReference type="EnsemblMetazoa" id="XM_019997419.1">
    <property type="protein sequence ID" value="XP_019852978.1"/>
    <property type="gene ID" value="LOC100636536"/>
</dbReference>
<keyword evidence="9" id="KW-1185">Reference proteome</keyword>
<feature type="transmembrane region" description="Helical" evidence="6">
    <location>
        <begin position="117"/>
        <end position="141"/>
    </location>
</feature>
<feature type="transmembrane region" description="Helical" evidence="6">
    <location>
        <begin position="535"/>
        <end position="555"/>
    </location>
</feature>
<reference evidence="9" key="1">
    <citation type="journal article" date="2010" name="Nature">
        <title>The Amphimedon queenslandica genome and the evolution of animal complexity.</title>
        <authorList>
            <person name="Srivastava M."/>
            <person name="Simakov O."/>
            <person name="Chapman J."/>
            <person name="Fahey B."/>
            <person name="Gauthier M.E."/>
            <person name="Mitros T."/>
            <person name="Richards G.S."/>
            <person name="Conaco C."/>
            <person name="Dacre M."/>
            <person name="Hellsten U."/>
            <person name="Larroux C."/>
            <person name="Putnam N.H."/>
            <person name="Stanke M."/>
            <person name="Adamska M."/>
            <person name="Darling A."/>
            <person name="Degnan S.M."/>
            <person name="Oakley T.H."/>
            <person name="Plachetzki D.C."/>
            <person name="Zhai Y."/>
            <person name="Adamski M."/>
            <person name="Calcino A."/>
            <person name="Cummins S.F."/>
            <person name="Goodstein D.M."/>
            <person name="Harris C."/>
            <person name="Jackson D.J."/>
            <person name="Leys S.P."/>
            <person name="Shu S."/>
            <person name="Woodcroft B.J."/>
            <person name="Vervoort M."/>
            <person name="Kosik K.S."/>
            <person name="Manning G."/>
            <person name="Degnan B.M."/>
            <person name="Rokhsar D.S."/>
        </authorList>
    </citation>
    <scope>NUCLEOTIDE SEQUENCE [LARGE SCALE GENOMIC DNA]</scope>
</reference>
<evidence type="ECO:0000256" key="3">
    <source>
        <dbReference type="ARBA" id="ARBA00022989"/>
    </source>
</evidence>
<feature type="region of interest" description="Disordered" evidence="5">
    <location>
        <begin position="273"/>
        <end position="298"/>
    </location>
</feature>
<protein>
    <recommendedName>
        <fullName evidence="7">Major facilitator superfamily (MFS) profile domain-containing protein</fullName>
    </recommendedName>
</protein>
<dbReference type="Proteomes" id="UP000007879">
    <property type="component" value="Unassembled WGS sequence"/>
</dbReference>
<name>A0A1X7URG0_AMPQE</name>
<feature type="transmembrane region" description="Helical" evidence="6">
    <location>
        <begin position="503"/>
        <end position="523"/>
    </location>
</feature>
<accession>A0A1X7URG0</accession>
<proteinExistence type="predicted"/>
<keyword evidence="2 6" id="KW-0812">Transmembrane</keyword>
<evidence type="ECO:0000256" key="4">
    <source>
        <dbReference type="ARBA" id="ARBA00023136"/>
    </source>
</evidence>
<comment type="subcellular location">
    <subcellularLocation>
        <location evidence="1">Membrane</location>
        <topology evidence="1">Multi-pass membrane protein</topology>
    </subcellularLocation>
</comment>
<dbReference type="InterPro" id="IPR036259">
    <property type="entry name" value="MFS_trans_sf"/>
</dbReference>
<dbReference type="Pfam" id="PF07690">
    <property type="entry name" value="MFS_1"/>
    <property type="match status" value="1"/>
</dbReference>
<evidence type="ECO:0000256" key="5">
    <source>
        <dbReference type="SAM" id="MobiDB-lite"/>
    </source>
</evidence>
<evidence type="ECO:0000313" key="9">
    <source>
        <dbReference type="Proteomes" id="UP000007879"/>
    </source>
</evidence>
<dbReference type="InterPro" id="IPR011701">
    <property type="entry name" value="MFS"/>
</dbReference>
<feature type="transmembrane region" description="Helical" evidence="6">
    <location>
        <begin position="435"/>
        <end position="455"/>
    </location>
</feature>
<feature type="transmembrane region" description="Helical" evidence="6">
    <location>
        <begin position="408"/>
        <end position="428"/>
    </location>
</feature>
<feature type="transmembrane region" description="Helical" evidence="6">
    <location>
        <begin position="176"/>
        <end position="199"/>
    </location>
</feature>
<evidence type="ECO:0000256" key="1">
    <source>
        <dbReference type="ARBA" id="ARBA00004141"/>
    </source>
</evidence>
<dbReference type="GO" id="GO:0022857">
    <property type="term" value="F:transmembrane transporter activity"/>
    <property type="evidence" value="ECO:0007669"/>
    <property type="project" value="InterPro"/>
</dbReference>
<dbReference type="AlphaFoldDB" id="A0A1X7URG0"/>
<feature type="compositionally biased region" description="Basic and acidic residues" evidence="5">
    <location>
        <begin position="317"/>
        <end position="327"/>
    </location>
</feature>
<feature type="transmembrane region" description="Helical" evidence="6">
    <location>
        <begin position="461"/>
        <end position="482"/>
    </location>
</feature>
<evidence type="ECO:0000259" key="7">
    <source>
        <dbReference type="PROSITE" id="PS50850"/>
    </source>
</evidence>
<gene>
    <name evidence="8" type="primary">100636536</name>
</gene>
<organism evidence="8">
    <name type="scientific">Amphimedon queenslandica</name>
    <name type="common">Sponge</name>
    <dbReference type="NCBI Taxonomy" id="400682"/>
    <lineage>
        <taxon>Eukaryota</taxon>
        <taxon>Metazoa</taxon>
        <taxon>Porifera</taxon>
        <taxon>Demospongiae</taxon>
        <taxon>Heteroscleromorpha</taxon>
        <taxon>Haplosclerida</taxon>
        <taxon>Niphatidae</taxon>
        <taxon>Amphimedon</taxon>
    </lineage>
</organism>
<reference evidence="8" key="2">
    <citation type="submission" date="2017-05" db="UniProtKB">
        <authorList>
            <consortium name="EnsemblMetazoa"/>
        </authorList>
    </citation>
    <scope>IDENTIFICATION</scope>
</reference>